<evidence type="ECO:0000256" key="5">
    <source>
        <dbReference type="ARBA" id="ARBA00022741"/>
    </source>
</evidence>
<proteinExistence type="predicted"/>
<evidence type="ECO:0000256" key="6">
    <source>
        <dbReference type="ARBA" id="ARBA00022777"/>
    </source>
</evidence>
<dbReference type="EMBL" id="CP049933">
    <property type="protein sequence ID" value="QIM19548.1"/>
    <property type="molecule type" value="Genomic_DNA"/>
</dbReference>
<keyword evidence="6" id="KW-0418">Kinase</keyword>
<keyword evidence="7" id="KW-0067">ATP-binding</keyword>
<dbReference type="Pfam" id="PF02518">
    <property type="entry name" value="HATPase_c"/>
    <property type="match status" value="1"/>
</dbReference>
<keyword evidence="8" id="KW-0902">Two-component regulatory system</keyword>
<evidence type="ECO:0000256" key="3">
    <source>
        <dbReference type="ARBA" id="ARBA00022553"/>
    </source>
</evidence>
<comment type="catalytic activity">
    <reaction evidence="1">
        <text>ATP + protein L-histidine = ADP + protein N-phospho-L-histidine.</text>
        <dbReference type="EC" id="2.7.13.3"/>
    </reaction>
</comment>
<reference evidence="11 12" key="1">
    <citation type="submission" date="2020-03" db="EMBL/GenBank/DDBJ databases">
        <title>Leucobacter sp. nov., isolated from beetles.</title>
        <authorList>
            <person name="Hyun D.-W."/>
            <person name="Bae J.-W."/>
        </authorList>
    </citation>
    <scope>NUCLEOTIDE SEQUENCE [LARGE SCALE GENOMIC DNA]</scope>
    <source>
        <strain evidence="11 12">HDW9A</strain>
    </source>
</reference>
<evidence type="ECO:0000313" key="12">
    <source>
        <dbReference type="Proteomes" id="UP000503441"/>
    </source>
</evidence>
<sequence>MLTVGIAAAAGDATRSRREIIAAMTERARRAEETREAEAKRRVSEERLRIARDLHDVVAHQIAVISLNAGVATSAVDTAPDKAKASLATIREASRLVLSEIGDLMAMLRSDNDGSVSAATSPQYGLDQLDSLITQFAASGLDVTVRREGDLTSAIAAASTATDNGLSLQASSVTYRVIQEALTNAHKHGSDHRAHLLVAVDDHELRIVITNPFAADDPGPNPTASPTPRGAGLGLIGVRERVASVRGQVEAGPVPGGWRVAASIPLSKETLT</sequence>
<dbReference type="InterPro" id="IPR003594">
    <property type="entry name" value="HATPase_dom"/>
</dbReference>
<dbReference type="InterPro" id="IPR050482">
    <property type="entry name" value="Sensor_HK_TwoCompSys"/>
</dbReference>
<feature type="domain" description="Histidine kinase/HSP90-like ATPase" evidence="9">
    <location>
        <begin position="175"/>
        <end position="266"/>
    </location>
</feature>
<evidence type="ECO:0000259" key="10">
    <source>
        <dbReference type="Pfam" id="PF07730"/>
    </source>
</evidence>
<protein>
    <recommendedName>
        <fullName evidence="2">histidine kinase</fullName>
        <ecNumber evidence="2">2.7.13.3</ecNumber>
    </recommendedName>
</protein>
<dbReference type="Proteomes" id="UP000503441">
    <property type="component" value="Chromosome"/>
</dbReference>
<gene>
    <name evidence="11" type="ORF">G7066_14940</name>
</gene>
<evidence type="ECO:0000256" key="1">
    <source>
        <dbReference type="ARBA" id="ARBA00000085"/>
    </source>
</evidence>
<dbReference type="InterPro" id="IPR036890">
    <property type="entry name" value="HATPase_C_sf"/>
</dbReference>
<name>A0ABX6JZA1_9MICO</name>
<keyword evidence="12" id="KW-1185">Reference proteome</keyword>
<organism evidence="11 12">
    <name type="scientific">Leucobacter coleopterorum</name>
    <dbReference type="NCBI Taxonomy" id="2714933"/>
    <lineage>
        <taxon>Bacteria</taxon>
        <taxon>Bacillati</taxon>
        <taxon>Actinomycetota</taxon>
        <taxon>Actinomycetes</taxon>
        <taxon>Micrococcales</taxon>
        <taxon>Microbacteriaceae</taxon>
        <taxon>Leucobacter</taxon>
    </lineage>
</organism>
<evidence type="ECO:0000259" key="9">
    <source>
        <dbReference type="Pfam" id="PF02518"/>
    </source>
</evidence>
<dbReference type="PANTHER" id="PTHR24421">
    <property type="entry name" value="NITRATE/NITRITE SENSOR PROTEIN NARX-RELATED"/>
    <property type="match status" value="1"/>
</dbReference>
<evidence type="ECO:0000256" key="4">
    <source>
        <dbReference type="ARBA" id="ARBA00022679"/>
    </source>
</evidence>
<evidence type="ECO:0000256" key="8">
    <source>
        <dbReference type="ARBA" id="ARBA00023012"/>
    </source>
</evidence>
<keyword evidence="5" id="KW-0547">Nucleotide-binding</keyword>
<dbReference type="InterPro" id="IPR011712">
    <property type="entry name" value="Sig_transdc_His_kin_sub3_dim/P"/>
</dbReference>
<dbReference type="CDD" id="cd16917">
    <property type="entry name" value="HATPase_UhpB-NarQ-NarX-like"/>
    <property type="match status" value="1"/>
</dbReference>
<keyword evidence="3" id="KW-0597">Phosphoprotein</keyword>
<evidence type="ECO:0000256" key="2">
    <source>
        <dbReference type="ARBA" id="ARBA00012438"/>
    </source>
</evidence>
<evidence type="ECO:0000256" key="7">
    <source>
        <dbReference type="ARBA" id="ARBA00022840"/>
    </source>
</evidence>
<dbReference type="Gene3D" id="1.20.5.1930">
    <property type="match status" value="1"/>
</dbReference>
<dbReference type="PANTHER" id="PTHR24421:SF10">
    <property type="entry name" value="NITRATE_NITRITE SENSOR PROTEIN NARQ"/>
    <property type="match status" value="1"/>
</dbReference>
<dbReference type="Pfam" id="PF07730">
    <property type="entry name" value="HisKA_3"/>
    <property type="match status" value="1"/>
</dbReference>
<evidence type="ECO:0000313" key="11">
    <source>
        <dbReference type="EMBL" id="QIM19548.1"/>
    </source>
</evidence>
<accession>A0ABX6JZA1</accession>
<dbReference type="RefSeq" id="WP_166331790.1">
    <property type="nucleotide sequence ID" value="NZ_CP049933.1"/>
</dbReference>
<keyword evidence="4" id="KW-0808">Transferase</keyword>
<feature type="domain" description="Signal transduction histidine kinase subgroup 3 dimerisation and phosphoacceptor" evidence="10">
    <location>
        <begin position="46"/>
        <end position="111"/>
    </location>
</feature>
<dbReference type="SUPFAM" id="SSF55874">
    <property type="entry name" value="ATPase domain of HSP90 chaperone/DNA topoisomerase II/histidine kinase"/>
    <property type="match status" value="1"/>
</dbReference>
<dbReference type="Gene3D" id="3.30.565.10">
    <property type="entry name" value="Histidine kinase-like ATPase, C-terminal domain"/>
    <property type="match status" value="1"/>
</dbReference>
<dbReference type="EC" id="2.7.13.3" evidence="2"/>